<dbReference type="AlphaFoldDB" id="A0A6P8J173"/>
<dbReference type="GeneID" id="116307508"/>
<evidence type="ECO:0000256" key="1">
    <source>
        <dbReference type="SAM" id="SignalP"/>
    </source>
</evidence>
<dbReference type="RefSeq" id="XP_031573641.1">
    <property type="nucleotide sequence ID" value="XM_031717781.1"/>
</dbReference>
<sequence length="204" mass="23181">MKMFLFFVTFGLVIQYSMAGKCPSNQPIRNVAVVHRRVNLSTTGGCYLSHSGLLLQLADGKSCVLEYSTDGKATLSAASPFNFDMSCWFKKCYIVDTYDNKDHDYWRTEEKGVPLSQHLGAVSPTSARNQMQDLIGDQFHLLKRNSHQAQQKLRTLWGLPVHKTTYDTNPSFVCSCVTRMSSYLVPPRVRQIYQTTKEACREVH</sequence>
<dbReference type="OrthoDB" id="10468166at2759"/>
<protein>
    <submittedName>
        <fullName evidence="3">Uncharacterized protein LOC116307508</fullName>
    </submittedName>
</protein>
<evidence type="ECO:0000313" key="2">
    <source>
        <dbReference type="Proteomes" id="UP000515163"/>
    </source>
</evidence>
<keyword evidence="2" id="KW-1185">Reference proteome</keyword>
<dbReference type="Proteomes" id="UP000515163">
    <property type="component" value="Unplaced"/>
</dbReference>
<proteinExistence type="predicted"/>
<dbReference type="InParanoid" id="A0A6P8J173"/>
<name>A0A6P8J173_ACTTE</name>
<feature type="signal peptide" evidence="1">
    <location>
        <begin position="1"/>
        <end position="19"/>
    </location>
</feature>
<keyword evidence="1" id="KW-0732">Signal</keyword>
<dbReference type="KEGG" id="aten:116307508"/>
<gene>
    <name evidence="3" type="primary">LOC116307508</name>
</gene>
<reference evidence="3" key="1">
    <citation type="submission" date="2025-08" db="UniProtKB">
        <authorList>
            <consortium name="RefSeq"/>
        </authorList>
    </citation>
    <scope>IDENTIFICATION</scope>
    <source>
        <tissue evidence="3">Tentacle</tissue>
    </source>
</reference>
<accession>A0A6P8J173</accession>
<evidence type="ECO:0000313" key="3">
    <source>
        <dbReference type="RefSeq" id="XP_031573641.1"/>
    </source>
</evidence>
<feature type="chain" id="PRO_5027996611" evidence="1">
    <location>
        <begin position="20"/>
        <end position="204"/>
    </location>
</feature>
<organism evidence="2 3">
    <name type="scientific">Actinia tenebrosa</name>
    <name type="common">Australian red waratah sea anemone</name>
    <dbReference type="NCBI Taxonomy" id="6105"/>
    <lineage>
        <taxon>Eukaryota</taxon>
        <taxon>Metazoa</taxon>
        <taxon>Cnidaria</taxon>
        <taxon>Anthozoa</taxon>
        <taxon>Hexacorallia</taxon>
        <taxon>Actiniaria</taxon>
        <taxon>Actiniidae</taxon>
        <taxon>Actinia</taxon>
    </lineage>
</organism>